<comment type="similarity">
    <text evidence="2">Belongs to the peptidase S49 family.</text>
</comment>
<keyword evidence="5" id="KW-0720">Serine protease</keyword>
<comment type="subcellular location">
    <subcellularLocation>
        <location evidence="1">Membrane</location>
    </subcellularLocation>
</comment>
<comment type="caution">
    <text evidence="10">The sequence shown here is derived from an EMBL/GenBank/DDBJ whole genome shotgun (WGS) entry which is preliminary data.</text>
</comment>
<dbReference type="AlphaFoldDB" id="A0A5C4RP68"/>
<dbReference type="EMBL" id="SMDR01000003">
    <property type="protein sequence ID" value="TNJ33043.1"/>
    <property type="molecule type" value="Genomic_DNA"/>
</dbReference>
<protein>
    <submittedName>
        <fullName evidence="10">Signal peptide peptidase SppA</fullName>
    </submittedName>
</protein>
<keyword evidence="3" id="KW-0645">Protease</keyword>
<dbReference type="CDD" id="cd07023">
    <property type="entry name" value="S49_Sppa_N_C"/>
    <property type="match status" value="1"/>
</dbReference>
<dbReference type="PANTHER" id="PTHR33209:SF1">
    <property type="entry name" value="PEPTIDASE S49 DOMAIN-CONTAINING PROTEIN"/>
    <property type="match status" value="1"/>
</dbReference>
<dbReference type="InterPro" id="IPR029045">
    <property type="entry name" value="ClpP/crotonase-like_dom_sf"/>
</dbReference>
<keyword evidence="4" id="KW-0378">Hydrolase</keyword>
<dbReference type="RefSeq" id="WP_139449141.1">
    <property type="nucleotide sequence ID" value="NZ_SMDR01000003.1"/>
</dbReference>
<gene>
    <name evidence="10" type="primary">sppA</name>
    <name evidence="10" type="ORF">E1B00_12070</name>
</gene>
<feature type="transmembrane region" description="Helical" evidence="8">
    <location>
        <begin position="26"/>
        <end position="45"/>
    </location>
</feature>
<dbReference type="InterPro" id="IPR004634">
    <property type="entry name" value="Pept_S49_pIV"/>
</dbReference>
<dbReference type="Gene3D" id="3.90.226.10">
    <property type="entry name" value="2-enoyl-CoA Hydratase, Chain A, domain 1"/>
    <property type="match status" value="4"/>
</dbReference>
<feature type="active site" description="Nucleophile" evidence="7">
    <location>
        <position position="410"/>
    </location>
</feature>
<keyword evidence="6 8" id="KW-0472">Membrane</keyword>
<evidence type="ECO:0000256" key="8">
    <source>
        <dbReference type="SAM" id="Phobius"/>
    </source>
</evidence>
<evidence type="ECO:0000313" key="10">
    <source>
        <dbReference type="EMBL" id="TNJ33043.1"/>
    </source>
</evidence>
<dbReference type="CDD" id="cd07018">
    <property type="entry name" value="S49_SppA_67K_type"/>
    <property type="match status" value="1"/>
</dbReference>
<evidence type="ECO:0000313" key="11">
    <source>
        <dbReference type="Proteomes" id="UP000305760"/>
    </source>
</evidence>
<dbReference type="Proteomes" id="UP000305760">
    <property type="component" value="Unassembled WGS sequence"/>
</dbReference>
<dbReference type="InterPro" id="IPR047272">
    <property type="entry name" value="S49_SppA_C"/>
</dbReference>
<dbReference type="SUPFAM" id="SSF52096">
    <property type="entry name" value="ClpP/crotonase"/>
    <property type="match status" value="2"/>
</dbReference>
<dbReference type="GO" id="GO:0016020">
    <property type="term" value="C:membrane"/>
    <property type="evidence" value="ECO:0007669"/>
    <property type="project" value="UniProtKB-SubCell"/>
</dbReference>
<evidence type="ECO:0000256" key="6">
    <source>
        <dbReference type="ARBA" id="ARBA00023136"/>
    </source>
</evidence>
<keyword evidence="8" id="KW-0812">Transmembrane</keyword>
<name>A0A5C4RP68_9GAMM</name>
<dbReference type="OrthoDB" id="9764363at2"/>
<sequence length="621" mass="67728">MSESQPGPIRRVLVGVWNTVNFTRQLVFNLIFLLVLFFVLIAIIASPGAQPLQEKTALVLPLDGQLVEQYTSAPVERVLNQATGDARPEMQLRDLVRAIERARDDKRIDRIVLLTDGFSATGFAAMRDLAAALRDFRASGKQIVAFGTDMEQKQYYLAAQADEVFLDPQGGVLLEGFGRYRMYYREGLQDKLGVDVHLFKVGEYKSAAEPYVLDAASPEAREADLYWMNDVWQRFLADIAQARKLDAAALTAMINELPARVQAAGGDLGKLALDEKLVDGLKTGHELEQLLIERGALDDENNTFRQVDLRAYLQHMARENLGIDSRPQVAVVVAQGEITYGEQPPGTVGGESTSALLRQAREDENVKAVLLRVDSPGGGVFPSEQIRREVELIKAAGKPVVVSMANVAASGGYWISMNADTIYADESTITGSIGIFGLWMTAPRVLDKIGVNTDGVGTTPLAGAFDPTRPLDPNVGALIQSVIDKGYADFTGKVAAARGTTPEQIDVHARGRVWSGAQAKDRGLVDELGGFEAALAATAELAKLEPEKYGVTYIEKPLTAFEQAIVNMGGNSRMRGLLRVLAPTPLLLDRRTLAKAERELAWLDSQSRSPFRAVAHCLCDY</sequence>
<feature type="domain" description="Peptidase S49" evidence="9">
    <location>
        <begin position="136"/>
        <end position="283"/>
    </location>
</feature>
<keyword evidence="11" id="KW-1185">Reference proteome</keyword>
<accession>A0A5C4RP68</accession>
<dbReference type="PANTHER" id="PTHR33209">
    <property type="entry name" value="PROTEASE 4"/>
    <property type="match status" value="1"/>
</dbReference>
<feature type="domain" description="Peptidase S49" evidence="9">
    <location>
        <begin position="394"/>
        <end position="544"/>
    </location>
</feature>
<reference evidence="10 11" key="1">
    <citation type="submission" date="2019-03" db="EMBL/GenBank/DDBJ databases">
        <title>Arenimonas daejeonensis sp. nov., isolated from compost.</title>
        <authorList>
            <person name="Jeon C.O."/>
        </authorList>
    </citation>
    <scope>NUCLEOTIDE SEQUENCE [LARGE SCALE GENOMIC DNA]</scope>
    <source>
        <strain evidence="10 11">R29</strain>
    </source>
</reference>
<evidence type="ECO:0000256" key="3">
    <source>
        <dbReference type="ARBA" id="ARBA00022670"/>
    </source>
</evidence>
<organism evidence="10 11">
    <name type="scientific">Arenimonas terrae</name>
    <dbReference type="NCBI Taxonomy" id="2546226"/>
    <lineage>
        <taxon>Bacteria</taxon>
        <taxon>Pseudomonadati</taxon>
        <taxon>Pseudomonadota</taxon>
        <taxon>Gammaproteobacteria</taxon>
        <taxon>Lysobacterales</taxon>
        <taxon>Lysobacteraceae</taxon>
        <taxon>Arenimonas</taxon>
    </lineage>
</organism>
<dbReference type="NCBIfam" id="TIGR00705">
    <property type="entry name" value="SppA_67K"/>
    <property type="match status" value="1"/>
</dbReference>
<dbReference type="InterPro" id="IPR004635">
    <property type="entry name" value="Pept_S49_SppA"/>
</dbReference>
<keyword evidence="8" id="KW-1133">Transmembrane helix</keyword>
<dbReference type="PIRSF" id="PIRSF001217">
    <property type="entry name" value="Protease_4_SppA"/>
    <property type="match status" value="1"/>
</dbReference>
<feature type="active site" description="Proton donor/acceptor" evidence="7">
    <location>
        <position position="205"/>
    </location>
</feature>
<dbReference type="InterPro" id="IPR047217">
    <property type="entry name" value="S49_SppA_67K_type_N"/>
</dbReference>
<evidence type="ECO:0000256" key="5">
    <source>
        <dbReference type="ARBA" id="ARBA00022825"/>
    </source>
</evidence>
<evidence type="ECO:0000256" key="1">
    <source>
        <dbReference type="ARBA" id="ARBA00004370"/>
    </source>
</evidence>
<dbReference type="GO" id="GO:0008236">
    <property type="term" value="F:serine-type peptidase activity"/>
    <property type="evidence" value="ECO:0007669"/>
    <property type="project" value="UniProtKB-KW"/>
</dbReference>
<evidence type="ECO:0000256" key="2">
    <source>
        <dbReference type="ARBA" id="ARBA00008683"/>
    </source>
</evidence>
<dbReference type="NCBIfam" id="TIGR00706">
    <property type="entry name" value="SppA_dom"/>
    <property type="match status" value="1"/>
</dbReference>
<evidence type="ECO:0000256" key="7">
    <source>
        <dbReference type="PIRSR" id="PIRSR001217-1"/>
    </source>
</evidence>
<dbReference type="Pfam" id="PF01343">
    <property type="entry name" value="Peptidase_S49"/>
    <property type="match status" value="2"/>
</dbReference>
<evidence type="ECO:0000259" key="9">
    <source>
        <dbReference type="Pfam" id="PF01343"/>
    </source>
</evidence>
<dbReference type="GO" id="GO:0006465">
    <property type="term" value="P:signal peptide processing"/>
    <property type="evidence" value="ECO:0007669"/>
    <property type="project" value="InterPro"/>
</dbReference>
<dbReference type="InterPro" id="IPR002142">
    <property type="entry name" value="Peptidase_S49"/>
</dbReference>
<proteinExistence type="inferred from homology"/>
<evidence type="ECO:0000256" key="4">
    <source>
        <dbReference type="ARBA" id="ARBA00022801"/>
    </source>
</evidence>